<dbReference type="RefSeq" id="XP_033385840.1">
    <property type="nucleotide sequence ID" value="XM_033527500.1"/>
</dbReference>
<dbReference type="Proteomes" id="UP000799778">
    <property type="component" value="Unassembled WGS sequence"/>
</dbReference>
<dbReference type="Pfam" id="PF13577">
    <property type="entry name" value="SnoaL_4"/>
    <property type="match status" value="1"/>
</dbReference>
<dbReference type="Gene3D" id="3.10.450.50">
    <property type="match status" value="1"/>
</dbReference>
<keyword evidence="3" id="KW-1185">Reference proteome</keyword>
<dbReference type="EMBL" id="ML978068">
    <property type="protein sequence ID" value="KAF2017501.1"/>
    <property type="molecule type" value="Genomic_DNA"/>
</dbReference>
<name>A0A6A5XXP6_9PLEO</name>
<evidence type="ECO:0000313" key="2">
    <source>
        <dbReference type="EMBL" id="KAF2017501.1"/>
    </source>
</evidence>
<evidence type="ECO:0000313" key="3">
    <source>
        <dbReference type="Proteomes" id="UP000799778"/>
    </source>
</evidence>
<dbReference type="InterPro" id="IPR032710">
    <property type="entry name" value="NTF2-like_dom_sf"/>
</dbReference>
<dbReference type="AlphaFoldDB" id="A0A6A5XXP6"/>
<dbReference type="GeneID" id="54284897"/>
<reference evidence="2" key="1">
    <citation type="journal article" date="2020" name="Stud. Mycol.">
        <title>101 Dothideomycetes genomes: a test case for predicting lifestyles and emergence of pathogens.</title>
        <authorList>
            <person name="Haridas S."/>
            <person name="Albert R."/>
            <person name="Binder M."/>
            <person name="Bloem J."/>
            <person name="Labutti K."/>
            <person name="Salamov A."/>
            <person name="Andreopoulos B."/>
            <person name="Baker S."/>
            <person name="Barry K."/>
            <person name="Bills G."/>
            <person name="Bluhm B."/>
            <person name="Cannon C."/>
            <person name="Castanera R."/>
            <person name="Culley D."/>
            <person name="Daum C."/>
            <person name="Ezra D."/>
            <person name="Gonzalez J."/>
            <person name="Henrissat B."/>
            <person name="Kuo A."/>
            <person name="Liang C."/>
            <person name="Lipzen A."/>
            <person name="Lutzoni F."/>
            <person name="Magnuson J."/>
            <person name="Mondo S."/>
            <person name="Nolan M."/>
            <person name="Ohm R."/>
            <person name="Pangilinan J."/>
            <person name="Park H.-J."/>
            <person name="Ramirez L."/>
            <person name="Alfaro M."/>
            <person name="Sun H."/>
            <person name="Tritt A."/>
            <person name="Yoshinaga Y."/>
            <person name="Zwiers L.-H."/>
            <person name="Turgeon B."/>
            <person name="Goodwin S."/>
            <person name="Spatafora J."/>
            <person name="Crous P."/>
            <person name="Grigoriev I."/>
        </authorList>
    </citation>
    <scope>NUCLEOTIDE SEQUENCE</scope>
    <source>
        <strain evidence="2">CBS 175.79</strain>
    </source>
</reference>
<proteinExistence type="predicted"/>
<dbReference type="InterPro" id="IPR037401">
    <property type="entry name" value="SnoaL-like"/>
</dbReference>
<gene>
    <name evidence="2" type="ORF">BU24DRAFT_420536</name>
</gene>
<accession>A0A6A5XXP6</accession>
<organism evidence="2 3">
    <name type="scientific">Aaosphaeria arxii CBS 175.79</name>
    <dbReference type="NCBI Taxonomy" id="1450172"/>
    <lineage>
        <taxon>Eukaryota</taxon>
        <taxon>Fungi</taxon>
        <taxon>Dikarya</taxon>
        <taxon>Ascomycota</taxon>
        <taxon>Pezizomycotina</taxon>
        <taxon>Dothideomycetes</taxon>
        <taxon>Pleosporomycetidae</taxon>
        <taxon>Pleosporales</taxon>
        <taxon>Pleosporales incertae sedis</taxon>
        <taxon>Aaosphaeria</taxon>
    </lineage>
</organism>
<sequence>MSLPEISDSDKIRNALNLYSRGLDRIDGELLLKSVWPGGIIDYGEPKAIEEFVGFITPLLSRLGPGQHQIHQSLIQFVSPTEAKVETYFTSLGRMPTEDGDMDQEVNGRYFDYFEKRGDEWRIKERHLFQDFIRARTQSVDWSKPQLGPNVPSKKIVGQKGKADRTVGLFASS</sequence>
<dbReference type="CDD" id="cd00531">
    <property type="entry name" value="NTF2_like"/>
    <property type="match status" value="1"/>
</dbReference>
<feature type="domain" description="SnoaL-like" evidence="1">
    <location>
        <begin position="5"/>
        <end position="127"/>
    </location>
</feature>
<evidence type="ECO:0000259" key="1">
    <source>
        <dbReference type="Pfam" id="PF13577"/>
    </source>
</evidence>
<protein>
    <recommendedName>
        <fullName evidence="1">SnoaL-like domain-containing protein</fullName>
    </recommendedName>
</protein>
<dbReference type="SUPFAM" id="SSF54427">
    <property type="entry name" value="NTF2-like"/>
    <property type="match status" value="1"/>
</dbReference>